<dbReference type="GO" id="GO:0000145">
    <property type="term" value="C:exocyst"/>
    <property type="evidence" value="ECO:0007669"/>
    <property type="project" value="InterPro"/>
</dbReference>
<dbReference type="PANTHER" id="PTHR16092:SF14">
    <property type="entry name" value="EXOCYST COMPLEX COMPONENT 1 ISOFORM X1"/>
    <property type="match status" value="1"/>
</dbReference>
<dbReference type="Pfam" id="PF09763">
    <property type="entry name" value="Sec3_CC"/>
    <property type="match status" value="1"/>
</dbReference>
<dbReference type="KEGG" id="bgt:106059406"/>
<keyword evidence="4 5" id="KW-0175">Coiled coil</keyword>
<dbReference type="CDD" id="cd14683">
    <property type="entry name" value="PH-EXOC1"/>
    <property type="match status" value="1"/>
</dbReference>
<name>A0A2C9K7Z6_BIOGL</name>
<keyword evidence="3" id="KW-0268">Exocytosis</keyword>
<evidence type="ECO:0000256" key="2">
    <source>
        <dbReference type="ARBA" id="ARBA00022448"/>
    </source>
</evidence>
<gene>
    <name evidence="7" type="primary">106059406</name>
</gene>
<dbReference type="GO" id="GO:0006893">
    <property type="term" value="P:Golgi to plasma membrane transport"/>
    <property type="evidence" value="ECO:0007669"/>
    <property type="project" value="TreeGrafter"/>
</dbReference>
<dbReference type="PANTHER" id="PTHR16092">
    <property type="entry name" value="SEC3/SYNTAXIN-RELATED"/>
    <property type="match status" value="1"/>
</dbReference>
<dbReference type="InterPro" id="IPR019160">
    <property type="entry name" value="Sec3_CC"/>
</dbReference>
<evidence type="ECO:0000259" key="6">
    <source>
        <dbReference type="SMART" id="SM01313"/>
    </source>
</evidence>
<dbReference type="InterPro" id="IPR048628">
    <property type="entry name" value="Sec3_C"/>
</dbReference>
<dbReference type="VEuPathDB" id="VectorBase:BGLB016407"/>
<dbReference type="InterPro" id="IPR028258">
    <property type="entry name" value="Sec3-PIP2_bind"/>
</dbReference>
<evidence type="ECO:0000313" key="7">
    <source>
        <dbReference type="EnsemblMetazoa" id="BGLB016407-PA"/>
    </source>
</evidence>
<sequence length="925" mass="106851">MSRQQLQQTLFAPNDERLITMISVAKMPRKTNLKKRSSLLCAVLNTMESPAKVYIYHLKKTDRVDGYKKKMSWLLRDLKTLDGKSAEKPTTEFDLHFFEKTFKWSASTLEEKESFISSLWRLSHRFLMQRPEFINVQEKLLEDIKDPHTMREKSQSVDDISMEAEDYQAISPKEESDLELLMSECQMAISNAELFTEQLSKQLSVLDGANIHSIMGSEDQVLNLMRLLDDGIKEAEQIEEKLDSYDKILANVKEQMEVMREKDSLMTVRNRNHQRLLEELQNLVNQLDLDLTHMQVLMDGDFSNATKIAECTIAAQALHRCMNANIHPSLLRMGAVEEQQKRFKKISANFSKTLIHHLNNLFIQEGNEIGTLSRTTPENKLPHHNRLHTTLVQFADLMLWLKSCNESVFQELSNVYTKSISKVYSKEISEFLEQNKQKLVNAKETKTKHAALSRLTESTTSLTKLDPRGRSGSVTSSELKTSSALDLTNRGAFDQVLEQVLQELEKLCIVEQDFCFKFFHLIDKNAPAEEGNAKDKDVSTGGGDGDTDVWVVRQNNSSSDGDFVTENLGGGLLQKRPTVTSEMFSKTFSLRTTRQPSCHYNVSKTYCIIFNGRKMMAELFPQLETDLDNFLTHADRQDGLYSMYMLVRMSQHVTNSQDMGSYIGKTFGNCLIKVKRNFDRYIDSMMQTIKETKVSKKSKCGIISFVNHFEEFTTLAEIIFRGSERHADLDKAYTKVVAVIFDQIERVALEHQKTPPEVVRMENFHKMFSILSHLKNPCLENDRKEAKQRYTDNLKAYTVNLLGRPLEKLHVFFEGVEARLSKGMKPEEIGYVVDFSKQELRKIIKEYPGKEVKKNLEHLKKKVEKKLCEEENLIQVVWHEMQDLFINQYKYYDSLMKKCYPDSNITLEFTIENVLQFFSDIAQSH</sequence>
<feature type="domain" description="Exocyst complex component Sec3 PIP2-binding N-terminal" evidence="6">
    <location>
        <begin position="33"/>
        <end position="126"/>
    </location>
</feature>
<feature type="coiled-coil region" evidence="5">
    <location>
        <begin position="235"/>
        <end position="297"/>
    </location>
</feature>
<dbReference type="Proteomes" id="UP000076420">
    <property type="component" value="Unassembled WGS sequence"/>
</dbReference>
<dbReference type="EnsemblMetazoa" id="BGLB016407-RA">
    <property type="protein sequence ID" value="BGLB016407-PA"/>
    <property type="gene ID" value="BGLB016407"/>
</dbReference>
<evidence type="ECO:0000256" key="5">
    <source>
        <dbReference type="SAM" id="Coils"/>
    </source>
</evidence>
<organism evidence="7 8">
    <name type="scientific">Biomphalaria glabrata</name>
    <name type="common">Bloodfluke planorb</name>
    <name type="synonym">Freshwater snail</name>
    <dbReference type="NCBI Taxonomy" id="6526"/>
    <lineage>
        <taxon>Eukaryota</taxon>
        <taxon>Metazoa</taxon>
        <taxon>Spiralia</taxon>
        <taxon>Lophotrochozoa</taxon>
        <taxon>Mollusca</taxon>
        <taxon>Gastropoda</taxon>
        <taxon>Heterobranchia</taxon>
        <taxon>Euthyneura</taxon>
        <taxon>Panpulmonata</taxon>
        <taxon>Hygrophila</taxon>
        <taxon>Lymnaeoidea</taxon>
        <taxon>Planorbidae</taxon>
        <taxon>Biomphalaria</taxon>
    </lineage>
</organism>
<dbReference type="GO" id="GO:0005546">
    <property type="term" value="F:phosphatidylinositol-4,5-bisphosphate binding"/>
    <property type="evidence" value="ECO:0007669"/>
    <property type="project" value="TreeGrafter"/>
</dbReference>
<reference evidence="7" key="1">
    <citation type="submission" date="2020-05" db="UniProtKB">
        <authorList>
            <consortium name="EnsemblMetazoa"/>
        </authorList>
    </citation>
    <scope>IDENTIFICATION</scope>
    <source>
        <strain evidence="7">BB02</strain>
    </source>
</reference>
<dbReference type="SMART" id="SM01313">
    <property type="entry name" value="Sec3-PIP2_bind"/>
    <property type="match status" value="1"/>
</dbReference>
<evidence type="ECO:0000256" key="1">
    <source>
        <dbReference type="ARBA" id="ARBA00006518"/>
    </source>
</evidence>
<accession>A0A2C9K7Z6</accession>
<dbReference type="Gene3D" id="2.30.29.90">
    <property type="match status" value="1"/>
</dbReference>
<evidence type="ECO:0000313" key="8">
    <source>
        <dbReference type="Proteomes" id="UP000076420"/>
    </source>
</evidence>
<dbReference type="STRING" id="6526.A0A2C9K7Z6"/>
<comment type="similarity">
    <text evidence="1">Belongs to the SEC3 family.</text>
</comment>
<dbReference type="Pfam" id="PF20654">
    <property type="entry name" value="Sec3_C-term"/>
    <property type="match status" value="1"/>
</dbReference>
<dbReference type="VEuPathDB" id="VectorBase:BGLAX_046581"/>
<dbReference type="OrthoDB" id="27109at2759"/>
<dbReference type="Pfam" id="PF15277">
    <property type="entry name" value="Sec3-PIP2_bind"/>
    <property type="match status" value="1"/>
</dbReference>
<dbReference type="AlphaFoldDB" id="A0A2C9K7Z6"/>
<proteinExistence type="inferred from homology"/>
<dbReference type="GO" id="GO:0005886">
    <property type="term" value="C:plasma membrane"/>
    <property type="evidence" value="ECO:0007669"/>
    <property type="project" value="TreeGrafter"/>
</dbReference>
<evidence type="ECO:0000256" key="4">
    <source>
        <dbReference type="ARBA" id="ARBA00023054"/>
    </source>
</evidence>
<evidence type="ECO:0000256" key="3">
    <source>
        <dbReference type="ARBA" id="ARBA00022483"/>
    </source>
</evidence>
<keyword evidence="2" id="KW-0813">Transport</keyword>
<protein>
    <recommendedName>
        <fullName evidence="6">Exocyst complex component Sec3 PIP2-binding N-terminal domain-containing protein</fullName>
    </recommendedName>
</protein>
<dbReference type="GO" id="GO:0006887">
    <property type="term" value="P:exocytosis"/>
    <property type="evidence" value="ECO:0007669"/>
    <property type="project" value="UniProtKB-KW"/>
</dbReference>